<evidence type="ECO:0000313" key="4">
    <source>
        <dbReference type="Proteomes" id="UP000183376"/>
    </source>
</evidence>
<keyword evidence="4" id="KW-1185">Reference proteome</keyword>
<dbReference type="AlphaFoldDB" id="A0A1H0BP47"/>
<reference evidence="3 4" key="1">
    <citation type="submission" date="2016-10" db="EMBL/GenBank/DDBJ databases">
        <authorList>
            <person name="de Groot N.N."/>
        </authorList>
    </citation>
    <scope>NUCLEOTIDE SEQUENCE [LARGE SCALE GENOMIC DNA]</scope>
    <source>
        <strain evidence="3 4">DSM 44149</strain>
    </source>
</reference>
<dbReference type="Proteomes" id="UP000183376">
    <property type="component" value="Chromosome I"/>
</dbReference>
<feature type="chain" id="PRO_5009247313" description="SH3 domain-containing protein" evidence="2">
    <location>
        <begin position="30"/>
        <end position="122"/>
    </location>
</feature>
<evidence type="ECO:0008006" key="5">
    <source>
        <dbReference type="Google" id="ProtNLM"/>
    </source>
</evidence>
<evidence type="ECO:0000256" key="2">
    <source>
        <dbReference type="SAM" id="SignalP"/>
    </source>
</evidence>
<proteinExistence type="predicted"/>
<feature type="signal peptide" evidence="2">
    <location>
        <begin position="1"/>
        <end position="29"/>
    </location>
</feature>
<evidence type="ECO:0000256" key="1">
    <source>
        <dbReference type="SAM" id="MobiDB-lite"/>
    </source>
</evidence>
<keyword evidence="2" id="KW-0732">Signal</keyword>
<gene>
    <name evidence="3" type="ORF">SAMN04489726_6764</name>
</gene>
<protein>
    <recommendedName>
        <fullName evidence="5">SH3 domain-containing protein</fullName>
    </recommendedName>
</protein>
<name>A0A1H0BP47_ALLAB</name>
<dbReference type="STRING" id="211114.SAMN04489726_6764"/>
<dbReference type="eggNOG" id="COG4991">
    <property type="taxonomic scope" value="Bacteria"/>
</dbReference>
<sequence length="122" mass="12766">MKISRMLVTAALPVVATAAVLTATPSAVAAPAACPNPAASDKDSGWGTTKDSTGGPIRVGPSTACATRFWPMIDDKLFYNCYVVNSSGQKWTHVRPDVPNSADKQGWVFSGHLDDGGATKRC</sequence>
<feature type="compositionally biased region" description="Low complexity" evidence="1">
    <location>
        <begin position="30"/>
        <end position="39"/>
    </location>
</feature>
<dbReference type="EMBL" id="LT629701">
    <property type="protein sequence ID" value="SDN47293.1"/>
    <property type="molecule type" value="Genomic_DNA"/>
</dbReference>
<accession>A0A1H0BP47</accession>
<organism evidence="3 4">
    <name type="scientific">Allokutzneria albata</name>
    <name type="common">Kibdelosporangium albatum</name>
    <dbReference type="NCBI Taxonomy" id="211114"/>
    <lineage>
        <taxon>Bacteria</taxon>
        <taxon>Bacillati</taxon>
        <taxon>Actinomycetota</taxon>
        <taxon>Actinomycetes</taxon>
        <taxon>Pseudonocardiales</taxon>
        <taxon>Pseudonocardiaceae</taxon>
        <taxon>Allokutzneria</taxon>
    </lineage>
</organism>
<evidence type="ECO:0000313" key="3">
    <source>
        <dbReference type="EMBL" id="SDN47293.1"/>
    </source>
</evidence>
<feature type="region of interest" description="Disordered" evidence="1">
    <location>
        <begin position="30"/>
        <end position="57"/>
    </location>
</feature>